<dbReference type="AlphaFoldDB" id="A0AAN8IS32"/>
<reference evidence="2 3" key="1">
    <citation type="submission" date="2019-10" db="EMBL/GenBank/DDBJ databases">
        <title>Assembly and Annotation for the nematode Trichostrongylus colubriformis.</title>
        <authorList>
            <person name="Martin J."/>
        </authorList>
    </citation>
    <scope>NUCLEOTIDE SEQUENCE [LARGE SCALE GENOMIC DNA]</scope>
    <source>
        <strain evidence="2">G859</strain>
        <tissue evidence="2">Whole worm</tissue>
    </source>
</reference>
<evidence type="ECO:0000256" key="1">
    <source>
        <dbReference type="SAM" id="MobiDB-lite"/>
    </source>
</evidence>
<dbReference type="EMBL" id="WIXE01008275">
    <property type="protein sequence ID" value="KAK5979532.1"/>
    <property type="molecule type" value="Genomic_DNA"/>
</dbReference>
<protein>
    <submittedName>
        <fullName evidence="2">Uncharacterized protein</fullName>
    </submittedName>
</protein>
<gene>
    <name evidence="2" type="ORF">GCK32_013401</name>
</gene>
<comment type="caution">
    <text evidence="2">The sequence shown here is derived from an EMBL/GenBank/DDBJ whole genome shotgun (WGS) entry which is preliminary data.</text>
</comment>
<name>A0AAN8IS32_TRICO</name>
<keyword evidence="3" id="KW-1185">Reference proteome</keyword>
<feature type="compositionally biased region" description="Polar residues" evidence="1">
    <location>
        <begin position="119"/>
        <end position="140"/>
    </location>
</feature>
<evidence type="ECO:0000313" key="2">
    <source>
        <dbReference type="EMBL" id="KAK5979532.1"/>
    </source>
</evidence>
<dbReference type="Proteomes" id="UP001331761">
    <property type="component" value="Unassembled WGS sequence"/>
</dbReference>
<accession>A0AAN8IS32</accession>
<feature type="region of interest" description="Disordered" evidence="1">
    <location>
        <begin position="103"/>
        <end position="140"/>
    </location>
</feature>
<proteinExistence type="predicted"/>
<sequence length="199" mass="22167">MPPQKRVKVRVQHLQKTFYERFLIKSYPLEVCTITDLKHIHGIGETLAVRCHSAWEAACASYPSGLDLHTVKNLSDEDFVGFVNMTSSRRARADLRSDVAVEASRKGSQKRLGRDKNVRLNSCNPEAVSGEQTESSHVVTSQVRNYGSQEVRSESEPTTVCPADTPSLETITYVTCQPSDQAENFAPRHVASEAMRTSK</sequence>
<organism evidence="2 3">
    <name type="scientific">Trichostrongylus colubriformis</name>
    <name type="common">Black scour worm</name>
    <dbReference type="NCBI Taxonomy" id="6319"/>
    <lineage>
        <taxon>Eukaryota</taxon>
        <taxon>Metazoa</taxon>
        <taxon>Ecdysozoa</taxon>
        <taxon>Nematoda</taxon>
        <taxon>Chromadorea</taxon>
        <taxon>Rhabditida</taxon>
        <taxon>Rhabditina</taxon>
        <taxon>Rhabditomorpha</taxon>
        <taxon>Strongyloidea</taxon>
        <taxon>Trichostrongylidae</taxon>
        <taxon>Trichostrongylus</taxon>
    </lineage>
</organism>
<feature type="region of interest" description="Disordered" evidence="1">
    <location>
        <begin position="146"/>
        <end position="165"/>
    </location>
</feature>
<evidence type="ECO:0000313" key="3">
    <source>
        <dbReference type="Proteomes" id="UP001331761"/>
    </source>
</evidence>